<dbReference type="Pfam" id="PF00651">
    <property type="entry name" value="BTB"/>
    <property type="match status" value="1"/>
</dbReference>
<feature type="compositionally biased region" description="Low complexity" evidence="1">
    <location>
        <begin position="104"/>
        <end position="115"/>
    </location>
</feature>
<feature type="region of interest" description="Disordered" evidence="1">
    <location>
        <begin position="1"/>
        <end position="130"/>
    </location>
</feature>
<keyword evidence="4" id="KW-1185">Reference proteome</keyword>
<organism evidence="3 4">
    <name type="scientific">Fragilariopsis cylindrus CCMP1102</name>
    <dbReference type="NCBI Taxonomy" id="635003"/>
    <lineage>
        <taxon>Eukaryota</taxon>
        <taxon>Sar</taxon>
        <taxon>Stramenopiles</taxon>
        <taxon>Ochrophyta</taxon>
        <taxon>Bacillariophyta</taxon>
        <taxon>Bacillariophyceae</taxon>
        <taxon>Bacillariophycidae</taxon>
        <taxon>Bacillariales</taxon>
        <taxon>Bacillariaceae</taxon>
        <taxon>Fragilariopsis</taxon>
    </lineage>
</organism>
<dbReference type="PROSITE" id="PS50097">
    <property type="entry name" value="BTB"/>
    <property type="match status" value="1"/>
</dbReference>
<name>A0A1E7FMB3_9STRA</name>
<protein>
    <recommendedName>
        <fullName evidence="2">BTB domain-containing protein</fullName>
    </recommendedName>
</protein>
<dbReference type="InterPro" id="IPR011333">
    <property type="entry name" value="SKP1/BTB/POZ_sf"/>
</dbReference>
<evidence type="ECO:0000259" key="2">
    <source>
        <dbReference type="PROSITE" id="PS50097"/>
    </source>
</evidence>
<evidence type="ECO:0000313" key="4">
    <source>
        <dbReference type="Proteomes" id="UP000095751"/>
    </source>
</evidence>
<feature type="compositionally biased region" description="Basic and acidic residues" evidence="1">
    <location>
        <begin position="631"/>
        <end position="640"/>
    </location>
</feature>
<dbReference type="Proteomes" id="UP000095751">
    <property type="component" value="Unassembled WGS sequence"/>
</dbReference>
<accession>A0A1E7FMB3</accession>
<evidence type="ECO:0000256" key="1">
    <source>
        <dbReference type="SAM" id="MobiDB-lite"/>
    </source>
</evidence>
<feature type="compositionally biased region" description="Basic and acidic residues" evidence="1">
    <location>
        <begin position="476"/>
        <end position="490"/>
    </location>
</feature>
<feature type="compositionally biased region" description="Low complexity" evidence="1">
    <location>
        <begin position="73"/>
        <end position="84"/>
    </location>
</feature>
<feature type="region of interest" description="Disordered" evidence="1">
    <location>
        <begin position="406"/>
        <end position="433"/>
    </location>
</feature>
<feature type="region of interest" description="Disordered" evidence="1">
    <location>
        <begin position="1307"/>
        <end position="1326"/>
    </location>
</feature>
<proteinExistence type="predicted"/>
<feature type="domain" description="BTB" evidence="2">
    <location>
        <begin position="1075"/>
        <end position="1146"/>
    </location>
</feature>
<dbReference type="InParanoid" id="A0A1E7FMB3"/>
<feature type="compositionally biased region" description="Low complexity" evidence="1">
    <location>
        <begin position="39"/>
        <end position="51"/>
    </location>
</feature>
<dbReference type="CDD" id="cd18186">
    <property type="entry name" value="BTB_POZ_ZBTB_KLHL-like"/>
    <property type="match status" value="1"/>
</dbReference>
<dbReference type="EMBL" id="KV784355">
    <property type="protein sequence ID" value="OEU19312.1"/>
    <property type="molecule type" value="Genomic_DNA"/>
</dbReference>
<feature type="region of interest" description="Disordered" evidence="1">
    <location>
        <begin position="1271"/>
        <end position="1296"/>
    </location>
</feature>
<feature type="region of interest" description="Disordered" evidence="1">
    <location>
        <begin position="451"/>
        <end position="490"/>
    </location>
</feature>
<gene>
    <name evidence="3" type="ORF">FRACYDRAFT_235360</name>
</gene>
<dbReference type="OrthoDB" id="48361at2759"/>
<sequence>MRYQYPTKSGVERQRDVVYSGAGEERAVEESSQQAVKMTTTPSSRSRLPTSKITNQRLYGKDKKEEIREDSNCENMDNNNNNMRRSPEQDTQTEIEAREGTKFTPATATRDAAATSSGAGKNDSDDDDDDEEYRILCIEIERIYHRSSIDGGTASSPSGDKSGTISLTSIFSNEAEISQGMHGKIMRLIMAMMPNSSTEQSKHFIRDLFVMGIRVKPPQLLVGKGDNRTSDYSVVSQQKRYQPLRKNAEESRDDFKIDFESNSIIESSVDDSGIIGSIDGGSMNTEDVNKWGRARQKAFIINQQATNSSDEVDSRWEQLRGKALERKKYEKDSSGAMSLTSDMEDDLIRDCVETGMPSSLFCGARTKYDCQQQKCTSGEEERESSFPLRVTCTASSQQGEVRECISDGDSALSPIKHTDNTPQGGTMDQRPGQADEISIHKPTLRQVQSGISIDQETSHNVTSDTTNAPSFDEEDVTAKDTPKSIDSTDKYAVEKGACNQKQLTSQSKSPKNIKTNRAKLIERGSLKSTYGFSSEVIEEGADAQRLGFIDREEIEVTLVLSSEEHVSKMEATVSISDSDIVAELSSNDENNSKRNTDNDLQGDDSINGSAIIGENGHHDTKTNAPSDEINEPERAPKDIDDVSTSSIDKEDDLIQVKSSLTNETDLSCHMKDNEITNERPIQPLRIYTDPSKLQLSHRGSIDLSVGETIGKSFSFTSNAPMDVVPSWRLHPSDSLSDFILLILSTATGETTSYNVHKHMMAVGPRRSDYMDEVFRSEDASTFQMTLDEKTAILVPTMLDFVYSNHDINITTEMAVPLRQLGKMLKIVPLEIKAATFIIEDIEISNMSAYVSDCCFYKDEEVMKVVVQKCSASIETIPITDRLWIVMKPELFLRVVTSPNIERTALSRHLSIILKEYLELHQYEIKIDMFTTLTSEKIIPNVDRDAALPLIELCELYDSEDCETLQKRCAYTIACYWKTTTPIDRRRLFSLLRNLPSSFTVDFLEIVESGSDTHLEEKKINMEGINDDIVRDNVSKPEIMSIHDLCGESVREAKRVDKGSDEEVLSWRLDPEKSYSDWAIQINNLDSRETQVYHVHKHIIAVGSHKSYFFDHYFASNEIEARQKGCTIVEVDHEAALVVPQVLDFIYCQGHELDISDKNAVALHYVASVLGISMLSKNALEFIGKNMTLTNIATYILHANSFKDYKIIAMASQLCVQDITSINTDSELLKALEPDFFEIIVASDELDEKAKCHVTVLITQYFSLHDLEEDIRQKSPRKSKPPRPEKPEEKDVAKNEYHIKETVREKFDFYQNKNDESQQQQQDKLEEECRRQLNSNINGNGSISWGMILSTKI</sequence>
<reference evidence="3 4" key="1">
    <citation type="submission" date="2016-09" db="EMBL/GenBank/DDBJ databases">
        <title>Extensive genetic diversity and differential bi-allelic expression allows diatom success in the polar Southern Ocean.</title>
        <authorList>
            <consortium name="DOE Joint Genome Institute"/>
            <person name="Mock T."/>
            <person name="Otillar R.P."/>
            <person name="Strauss J."/>
            <person name="Dupont C."/>
            <person name="Frickenhaus S."/>
            <person name="Maumus F."/>
            <person name="Mcmullan M."/>
            <person name="Sanges R."/>
            <person name="Schmutz J."/>
            <person name="Toseland A."/>
            <person name="Valas R."/>
            <person name="Veluchamy A."/>
            <person name="Ward B.J."/>
            <person name="Allen A."/>
            <person name="Barry K."/>
            <person name="Falciatore A."/>
            <person name="Ferrante M."/>
            <person name="Fortunato A.E."/>
            <person name="Gloeckner G."/>
            <person name="Gruber A."/>
            <person name="Hipkin R."/>
            <person name="Janech M."/>
            <person name="Kroth P."/>
            <person name="Leese F."/>
            <person name="Lindquist E."/>
            <person name="Lyon B.R."/>
            <person name="Martin J."/>
            <person name="Mayer C."/>
            <person name="Parker M."/>
            <person name="Quesneville H."/>
            <person name="Raymond J."/>
            <person name="Uhlig C."/>
            <person name="Valentin K.U."/>
            <person name="Worden A.Z."/>
            <person name="Armbrust E.V."/>
            <person name="Bowler C."/>
            <person name="Green B."/>
            <person name="Moulton V."/>
            <person name="Van Oosterhout C."/>
            <person name="Grigoriev I."/>
        </authorList>
    </citation>
    <scope>NUCLEOTIDE SEQUENCE [LARGE SCALE GENOMIC DNA]</scope>
    <source>
        <strain evidence="3 4">CCMP1102</strain>
    </source>
</reference>
<feature type="region of interest" description="Disordered" evidence="1">
    <location>
        <begin position="585"/>
        <end position="651"/>
    </location>
</feature>
<dbReference type="KEGG" id="fcy:FRACYDRAFT_235360"/>
<dbReference type="InterPro" id="IPR000210">
    <property type="entry name" value="BTB/POZ_dom"/>
</dbReference>
<feature type="compositionally biased region" description="Polar residues" evidence="1">
    <location>
        <begin position="451"/>
        <end position="469"/>
    </location>
</feature>
<evidence type="ECO:0000313" key="3">
    <source>
        <dbReference type="EMBL" id="OEU19312.1"/>
    </source>
</evidence>
<dbReference type="Gene3D" id="3.30.710.10">
    <property type="entry name" value="Potassium Channel Kv1.1, Chain A"/>
    <property type="match status" value="2"/>
</dbReference>
<feature type="compositionally biased region" description="Basic and acidic residues" evidence="1">
    <location>
        <begin position="1281"/>
        <end position="1296"/>
    </location>
</feature>
<feature type="compositionally biased region" description="Basic and acidic residues" evidence="1">
    <location>
        <begin position="59"/>
        <end position="71"/>
    </location>
</feature>
<dbReference type="SUPFAM" id="SSF54695">
    <property type="entry name" value="POZ domain"/>
    <property type="match status" value="1"/>
</dbReference>